<gene>
    <name evidence="1" type="ORF">BK662_07245</name>
</gene>
<accession>A0A423HVS3</accession>
<evidence type="ECO:0000313" key="2">
    <source>
        <dbReference type="Proteomes" id="UP000284002"/>
    </source>
</evidence>
<protein>
    <submittedName>
        <fullName evidence="1">Uncharacterized protein</fullName>
    </submittedName>
</protein>
<reference evidence="1 2" key="1">
    <citation type="submission" date="2016-10" db="EMBL/GenBank/DDBJ databases">
        <title>Comparative genome analysis of multiple Pseudomonas spp. focuses on biocontrol and plant growth promoting traits.</title>
        <authorList>
            <person name="Tao X.-Y."/>
            <person name="Taylor C.G."/>
        </authorList>
    </citation>
    <scope>NUCLEOTIDE SEQUENCE [LARGE SCALE GENOMIC DNA]</scope>
    <source>
        <strain evidence="1 2">36C6</strain>
    </source>
</reference>
<name>A0A423HVS3_9PSED</name>
<comment type="caution">
    <text evidence="1">The sequence shown here is derived from an EMBL/GenBank/DDBJ whole genome shotgun (WGS) entry which is preliminary data.</text>
</comment>
<organism evidence="1 2">
    <name type="scientific">Pseudomonas frederiksbergensis</name>
    <dbReference type="NCBI Taxonomy" id="104087"/>
    <lineage>
        <taxon>Bacteria</taxon>
        <taxon>Pseudomonadati</taxon>
        <taxon>Pseudomonadota</taxon>
        <taxon>Gammaproteobacteria</taxon>
        <taxon>Pseudomonadales</taxon>
        <taxon>Pseudomonadaceae</taxon>
        <taxon>Pseudomonas</taxon>
    </lineage>
</organism>
<dbReference type="Proteomes" id="UP000284002">
    <property type="component" value="Unassembled WGS sequence"/>
</dbReference>
<dbReference type="EMBL" id="MOBM01000011">
    <property type="protein sequence ID" value="RON17314.1"/>
    <property type="molecule type" value="Genomic_DNA"/>
</dbReference>
<dbReference type="AlphaFoldDB" id="A0A423HVS3"/>
<proteinExistence type="predicted"/>
<evidence type="ECO:0000313" key="1">
    <source>
        <dbReference type="EMBL" id="RON17314.1"/>
    </source>
</evidence>
<sequence length="81" mass="9122">MCSSNFLVVAADQKYPYAFNTTQSFYCDAIDQGRLLAELIGPENAEKNERLREEHADACPVKLAAFPSINRAVLWHMRMSG</sequence>